<dbReference type="InterPro" id="IPR015422">
    <property type="entry name" value="PyrdxlP-dep_Trfase_small"/>
</dbReference>
<dbReference type="AlphaFoldDB" id="A0A532UXS5"/>
<dbReference type="Pfam" id="PF00202">
    <property type="entry name" value="Aminotran_3"/>
    <property type="match status" value="1"/>
</dbReference>
<dbReference type="GO" id="GO:0030170">
    <property type="term" value="F:pyridoxal phosphate binding"/>
    <property type="evidence" value="ECO:0007669"/>
    <property type="project" value="InterPro"/>
</dbReference>
<dbReference type="SUPFAM" id="SSF53383">
    <property type="entry name" value="PLP-dependent transferases"/>
    <property type="match status" value="1"/>
</dbReference>
<dbReference type="Proteomes" id="UP000319619">
    <property type="component" value="Unassembled WGS sequence"/>
</dbReference>
<dbReference type="CDD" id="cd00610">
    <property type="entry name" value="OAT_like"/>
    <property type="match status" value="1"/>
</dbReference>
<feature type="region of interest" description="Disordered" evidence="10">
    <location>
        <begin position="1"/>
        <end position="20"/>
    </location>
</feature>
<comment type="similarity">
    <text evidence="2 9">Belongs to the class-III pyridoxal-phosphate-dependent aminotransferase family.</text>
</comment>
<evidence type="ECO:0000256" key="7">
    <source>
        <dbReference type="ARBA" id="ARBA00022898"/>
    </source>
</evidence>
<feature type="compositionally biased region" description="Pro residues" evidence="10">
    <location>
        <begin position="1"/>
        <end position="17"/>
    </location>
</feature>
<keyword evidence="7 9" id="KW-0663">Pyridoxal phosphate</keyword>
<evidence type="ECO:0000313" key="11">
    <source>
        <dbReference type="EMBL" id="TKJ39748.1"/>
    </source>
</evidence>
<evidence type="ECO:0000256" key="5">
    <source>
        <dbReference type="ARBA" id="ARBA00022576"/>
    </source>
</evidence>
<dbReference type="InterPro" id="IPR005814">
    <property type="entry name" value="Aminotrans_3"/>
</dbReference>
<evidence type="ECO:0000256" key="9">
    <source>
        <dbReference type="RuleBase" id="RU003560"/>
    </source>
</evidence>
<dbReference type="PROSITE" id="PS00600">
    <property type="entry name" value="AA_TRANSFER_CLASS_3"/>
    <property type="match status" value="1"/>
</dbReference>
<comment type="subunit">
    <text evidence="3">Homotetramer.</text>
</comment>
<dbReference type="Gene3D" id="3.40.640.10">
    <property type="entry name" value="Type I PLP-dependent aspartate aminotransferase-like (Major domain)"/>
    <property type="match status" value="1"/>
</dbReference>
<evidence type="ECO:0000256" key="10">
    <source>
        <dbReference type="SAM" id="MobiDB-lite"/>
    </source>
</evidence>
<dbReference type="PANTHER" id="PTHR45688">
    <property type="match status" value="1"/>
</dbReference>
<dbReference type="InterPro" id="IPR049704">
    <property type="entry name" value="Aminotrans_3_PPA_site"/>
</dbReference>
<dbReference type="EC" id="2.6.1.44" evidence="4"/>
<reference evidence="11 12" key="1">
    <citation type="submission" date="2017-06" db="EMBL/GenBank/DDBJ databases">
        <title>Novel microbial phyla capable of carbon fixation and sulfur reduction in deep-sea sediments.</title>
        <authorList>
            <person name="Huang J."/>
            <person name="Baker B."/>
            <person name="Wang Y."/>
        </authorList>
    </citation>
    <scope>NUCLEOTIDE SEQUENCE [LARGE SCALE GENOMIC DNA]</scope>
    <source>
        <strain evidence="11">B3_LCP</strain>
    </source>
</reference>
<dbReference type="Gene3D" id="3.90.1150.10">
    <property type="entry name" value="Aspartate Aminotransferase, domain 1"/>
    <property type="match status" value="1"/>
</dbReference>
<sequence>MTKHTPPNPNIPPPEPYSGPSADEILAMRQEYLMPNHMLYYKKPIAIVQGRMQYVWDDQGKQYLDAIAGIVTISVGHCNPRVLEKTIEQTKLLQHTTTIYLHPLIVNYAKMLAEKMPSSELKQTFFTNSGSEANDLALLAAILSTGNQDILVLRNAYHGGSRITMSLCGHSTWRYPVPAQPNIHHVLPGYCYRCPLKLTYPSCKMACAYDVEDVILSTTSGQIAAFIAEPIQGVGGTVVPPPEYFGIIYDIVKKYGGLFISDEVQTGFGRTGSNYWGIENWNVVPDVITMAKGIGNGIPLGAVTSNAEIAAPLKDRFFFNTFGGNPVSMAQGIATLEEIDEQGLQENSLQIGAHLRDGLQKLQKKHQLIGDVRGLGLMLGIELVKSRQNREPAADAASEVLELAKDRGLLIGKGGLYGNVLRIKPPLCVTASDADFILEVLGDCFKHI</sequence>
<evidence type="ECO:0000256" key="3">
    <source>
        <dbReference type="ARBA" id="ARBA00011881"/>
    </source>
</evidence>
<evidence type="ECO:0000256" key="4">
    <source>
        <dbReference type="ARBA" id="ARBA00013049"/>
    </source>
</evidence>
<comment type="cofactor">
    <cofactor evidence="1">
        <name>pyridoxal 5'-phosphate</name>
        <dbReference type="ChEBI" id="CHEBI:597326"/>
    </cofactor>
</comment>
<evidence type="ECO:0000256" key="8">
    <source>
        <dbReference type="ARBA" id="ARBA00022946"/>
    </source>
</evidence>
<dbReference type="PIRSF" id="PIRSF000521">
    <property type="entry name" value="Transaminase_4ab_Lys_Orn"/>
    <property type="match status" value="1"/>
</dbReference>
<accession>A0A532UXS5</accession>
<evidence type="ECO:0000256" key="2">
    <source>
        <dbReference type="ARBA" id="ARBA00008954"/>
    </source>
</evidence>
<keyword evidence="6 11" id="KW-0808">Transferase</keyword>
<proteinExistence type="inferred from homology"/>
<protein>
    <recommendedName>
        <fullName evidence="4">alanine--glyoxylate transaminase</fullName>
        <ecNumber evidence="4">2.6.1.44</ecNumber>
    </recommendedName>
</protein>
<evidence type="ECO:0000313" key="12">
    <source>
        <dbReference type="Proteomes" id="UP000319619"/>
    </source>
</evidence>
<dbReference type="InterPro" id="IPR015424">
    <property type="entry name" value="PyrdxlP-dep_Trfase"/>
</dbReference>
<evidence type="ECO:0000256" key="1">
    <source>
        <dbReference type="ARBA" id="ARBA00001933"/>
    </source>
</evidence>
<name>A0A532UXS5_UNCL8</name>
<keyword evidence="5 11" id="KW-0032">Aminotransferase</keyword>
<keyword evidence="8" id="KW-0809">Transit peptide</keyword>
<dbReference type="EMBL" id="NJBN01000007">
    <property type="protein sequence ID" value="TKJ39748.1"/>
    <property type="molecule type" value="Genomic_DNA"/>
</dbReference>
<dbReference type="InterPro" id="IPR015421">
    <property type="entry name" value="PyrdxlP-dep_Trfase_major"/>
</dbReference>
<gene>
    <name evidence="11" type="ORF">CEE37_10750</name>
</gene>
<dbReference type="PANTHER" id="PTHR45688:SF3">
    <property type="entry name" value="ALANINE--GLYOXYLATE AMINOTRANSFERASE 2, MITOCHONDRIAL"/>
    <property type="match status" value="1"/>
</dbReference>
<organism evidence="11 12">
    <name type="scientific">candidate division LCP-89 bacterium B3_LCP</name>
    <dbReference type="NCBI Taxonomy" id="2012998"/>
    <lineage>
        <taxon>Bacteria</taxon>
        <taxon>Pseudomonadati</taxon>
        <taxon>Bacteria division LCP-89</taxon>
    </lineage>
</organism>
<comment type="caution">
    <text evidence="11">The sequence shown here is derived from an EMBL/GenBank/DDBJ whole genome shotgun (WGS) entry which is preliminary data.</text>
</comment>
<dbReference type="GO" id="GO:0008453">
    <property type="term" value="F:alanine-glyoxylate transaminase activity"/>
    <property type="evidence" value="ECO:0007669"/>
    <property type="project" value="UniProtKB-EC"/>
</dbReference>
<evidence type="ECO:0000256" key="6">
    <source>
        <dbReference type="ARBA" id="ARBA00022679"/>
    </source>
</evidence>